<evidence type="ECO:0000313" key="6">
    <source>
        <dbReference type="Proteomes" id="UP001604277"/>
    </source>
</evidence>
<dbReference type="Proteomes" id="UP001604277">
    <property type="component" value="Unassembled WGS sequence"/>
</dbReference>
<keyword evidence="2" id="KW-0813">Transport</keyword>
<keyword evidence="6" id="KW-1185">Reference proteome</keyword>
<reference evidence="6" key="1">
    <citation type="submission" date="2024-07" db="EMBL/GenBank/DDBJ databases">
        <title>Two chromosome-level genome assemblies of Korean endemic species Abeliophyllum distichum and Forsythia ovata (Oleaceae).</title>
        <authorList>
            <person name="Jang H."/>
        </authorList>
    </citation>
    <scope>NUCLEOTIDE SEQUENCE [LARGE SCALE GENOMIC DNA]</scope>
</reference>
<comment type="caution">
    <text evidence="5">The sequence shown here is derived from an EMBL/GenBank/DDBJ whole genome shotgun (WGS) entry which is preliminary data.</text>
</comment>
<dbReference type="SUPFAM" id="SSF46938">
    <property type="entry name" value="CRAL/TRIO N-terminal domain"/>
    <property type="match status" value="1"/>
</dbReference>
<evidence type="ECO:0000259" key="4">
    <source>
        <dbReference type="Pfam" id="PF03765"/>
    </source>
</evidence>
<protein>
    <submittedName>
        <fullName evidence="5">Patellin-2-like</fullName>
    </submittedName>
</protein>
<accession>A0ABD1V0J8</accession>
<evidence type="ECO:0000256" key="2">
    <source>
        <dbReference type="ARBA" id="ARBA00022448"/>
    </source>
</evidence>
<gene>
    <name evidence="5" type="ORF">Fot_23451</name>
</gene>
<evidence type="ECO:0000256" key="3">
    <source>
        <dbReference type="ARBA" id="ARBA00023136"/>
    </source>
</evidence>
<keyword evidence="3" id="KW-0472">Membrane</keyword>
<dbReference type="InterPro" id="IPR036273">
    <property type="entry name" value="CRAL/TRIO_N_dom_sf"/>
</dbReference>
<dbReference type="Pfam" id="PF03765">
    <property type="entry name" value="CRAL_TRIO_N"/>
    <property type="match status" value="1"/>
</dbReference>
<organism evidence="5 6">
    <name type="scientific">Forsythia ovata</name>
    <dbReference type="NCBI Taxonomy" id="205694"/>
    <lineage>
        <taxon>Eukaryota</taxon>
        <taxon>Viridiplantae</taxon>
        <taxon>Streptophyta</taxon>
        <taxon>Embryophyta</taxon>
        <taxon>Tracheophyta</taxon>
        <taxon>Spermatophyta</taxon>
        <taxon>Magnoliopsida</taxon>
        <taxon>eudicotyledons</taxon>
        <taxon>Gunneridae</taxon>
        <taxon>Pentapetalae</taxon>
        <taxon>asterids</taxon>
        <taxon>lamiids</taxon>
        <taxon>Lamiales</taxon>
        <taxon>Oleaceae</taxon>
        <taxon>Forsythieae</taxon>
        <taxon>Forsythia</taxon>
    </lineage>
</organism>
<feature type="domain" description="CRAL/TRIO N-terminal" evidence="4">
    <location>
        <begin position="20"/>
        <end position="47"/>
    </location>
</feature>
<dbReference type="GO" id="GO:0016020">
    <property type="term" value="C:membrane"/>
    <property type="evidence" value="ECO:0007669"/>
    <property type="project" value="UniProtKB-SubCell"/>
</dbReference>
<evidence type="ECO:0000313" key="5">
    <source>
        <dbReference type="EMBL" id="KAL2530850.1"/>
    </source>
</evidence>
<dbReference type="AlphaFoldDB" id="A0ABD1V0J8"/>
<name>A0ABD1V0J8_9LAMI</name>
<dbReference type="InterPro" id="IPR011074">
    <property type="entry name" value="CRAL/TRIO_N_dom"/>
</dbReference>
<evidence type="ECO:0000256" key="1">
    <source>
        <dbReference type="ARBA" id="ARBA00004370"/>
    </source>
</evidence>
<dbReference type="PANTHER" id="PTHR45932">
    <property type="entry name" value="PATELLIN-1"/>
    <property type="match status" value="1"/>
</dbReference>
<dbReference type="InterPro" id="IPR044834">
    <property type="entry name" value="PATL"/>
</dbReference>
<dbReference type="InterPro" id="IPR036865">
    <property type="entry name" value="CRAL-TRIO_dom_sf"/>
</dbReference>
<dbReference type="PANTHER" id="PTHR45932:SF17">
    <property type="entry name" value="CELLULAR RETINALDEHYDE-BINDING_TRIPLE FUNCTION DOMAIN-CONTAINING PROTEIN"/>
    <property type="match status" value="1"/>
</dbReference>
<dbReference type="EMBL" id="JBFOLJ010000006">
    <property type="protein sequence ID" value="KAL2530850.1"/>
    <property type="molecule type" value="Genomic_DNA"/>
</dbReference>
<dbReference type="Gene3D" id="3.40.525.10">
    <property type="entry name" value="CRAL-TRIO lipid binding domain"/>
    <property type="match status" value="1"/>
</dbReference>
<proteinExistence type="predicted"/>
<sequence>MRKQQHHHRLRRLKYGKFYDEKSDVILLKILRARDFKIKEEFSMLKNLIAWRKEFKIDELLEEEGIGEEGLEKFAYLHGVDKNVEFSSSESLDCLDEPSLHDLEYLSL</sequence>
<comment type="subcellular location">
    <subcellularLocation>
        <location evidence="1">Membrane</location>
    </subcellularLocation>
</comment>